<dbReference type="EMBL" id="SRLO01004823">
    <property type="protein sequence ID" value="TNN30134.1"/>
    <property type="molecule type" value="Genomic_DNA"/>
</dbReference>
<keyword evidence="2" id="KW-1185">Reference proteome</keyword>
<evidence type="ECO:0000313" key="2">
    <source>
        <dbReference type="Proteomes" id="UP000314294"/>
    </source>
</evidence>
<reference evidence="1 2" key="1">
    <citation type="submission" date="2019-03" db="EMBL/GenBank/DDBJ databases">
        <title>First draft genome of Liparis tanakae, snailfish: a comprehensive survey of snailfish specific genes.</title>
        <authorList>
            <person name="Kim W."/>
            <person name="Song I."/>
            <person name="Jeong J.-H."/>
            <person name="Kim D."/>
            <person name="Kim S."/>
            <person name="Ryu S."/>
            <person name="Song J.Y."/>
            <person name="Lee S.K."/>
        </authorList>
    </citation>
    <scope>NUCLEOTIDE SEQUENCE [LARGE SCALE GENOMIC DNA]</scope>
    <source>
        <tissue evidence="1">Muscle</tissue>
    </source>
</reference>
<comment type="caution">
    <text evidence="1">The sequence shown here is derived from an EMBL/GenBank/DDBJ whole genome shotgun (WGS) entry which is preliminary data.</text>
</comment>
<accession>A0A4Z2ENV0</accession>
<dbReference type="AlphaFoldDB" id="A0A4Z2ENV0"/>
<organism evidence="1 2">
    <name type="scientific">Liparis tanakae</name>
    <name type="common">Tanaka's snailfish</name>
    <dbReference type="NCBI Taxonomy" id="230148"/>
    <lineage>
        <taxon>Eukaryota</taxon>
        <taxon>Metazoa</taxon>
        <taxon>Chordata</taxon>
        <taxon>Craniata</taxon>
        <taxon>Vertebrata</taxon>
        <taxon>Euteleostomi</taxon>
        <taxon>Actinopterygii</taxon>
        <taxon>Neopterygii</taxon>
        <taxon>Teleostei</taxon>
        <taxon>Neoteleostei</taxon>
        <taxon>Acanthomorphata</taxon>
        <taxon>Eupercaria</taxon>
        <taxon>Perciformes</taxon>
        <taxon>Cottioidei</taxon>
        <taxon>Cottales</taxon>
        <taxon>Liparidae</taxon>
        <taxon>Liparis</taxon>
    </lineage>
</organism>
<gene>
    <name evidence="1" type="ORF">EYF80_059713</name>
</gene>
<name>A0A4Z2ENV0_9TELE</name>
<proteinExistence type="predicted"/>
<sequence>MPPEFSRLHIPSSGAIPIIPAKHLKAVKQITASASPPDPRLRALGMKEVVVSGAAPGVSL</sequence>
<protein>
    <submittedName>
        <fullName evidence="1">Uncharacterized protein</fullName>
    </submittedName>
</protein>
<dbReference type="Proteomes" id="UP000314294">
    <property type="component" value="Unassembled WGS sequence"/>
</dbReference>
<evidence type="ECO:0000313" key="1">
    <source>
        <dbReference type="EMBL" id="TNN30134.1"/>
    </source>
</evidence>